<evidence type="ECO:0000256" key="4">
    <source>
        <dbReference type="ARBA" id="ARBA00022691"/>
    </source>
</evidence>
<dbReference type="InterPro" id="IPR016461">
    <property type="entry name" value="COMT-like"/>
</dbReference>
<comment type="caution">
    <text evidence="8">The sequence shown here is derived from an EMBL/GenBank/DDBJ whole genome shotgun (WGS) entry which is preliminary data.</text>
</comment>
<dbReference type="AlphaFoldDB" id="A0A200QLL9"/>
<organism evidence="8 9">
    <name type="scientific">Macleaya cordata</name>
    <name type="common">Five-seeded plume-poppy</name>
    <name type="synonym">Bocconia cordata</name>
    <dbReference type="NCBI Taxonomy" id="56857"/>
    <lineage>
        <taxon>Eukaryota</taxon>
        <taxon>Viridiplantae</taxon>
        <taxon>Streptophyta</taxon>
        <taxon>Embryophyta</taxon>
        <taxon>Tracheophyta</taxon>
        <taxon>Spermatophyta</taxon>
        <taxon>Magnoliopsida</taxon>
        <taxon>Ranunculales</taxon>
        <taxon>Papaveraceae</taxon>
        <taxon>Papaveroideae</taxon>
        <taxon>Macleaya</taxon>
    </lineage>
</organism>
<proteinExistence type="predicted"/>
<evidence type="ECO:0000256" key="3">
    <source>
        <dbReference type="ARBA" id="ARBA00022679"/>
    </source>
</evidence>
<feature type="domain" description="O-methyltransferase dimerisation" evidence="7">
    <location>
        <begin position="19"/>
        <end position="105"/>
    </location>
</feature>
<keyword evidence="1" id="KW-0017">Alkaloid metabolism</keyword>
<evidence type="ECO:0000259" key="7">
    <source>
        <dbReference type="Pfam" id="PF08100"/>
    </source>
</evidence>
<keyword evidence="2 8" id="KW-0489">Methyltransferase</keyword>
<dbReference type="PROSITE" id="PS51683">
    <property type="entry name" value="SAM_OMT_II"/>
    <property type="match status" value="1"/>
</dbReference>
<evidence type="ECO:0000259" key="6">
    <source>
        <dbReference type="Pfam" id="PF00891"/>
    </source>
</evidence>
<dbReference type="OMA" id="MAVWHEL"/>
<name>A0A200QLL9_MACCD</name>
<dbReference type="STRING" id="56857.A0A200QLL9"/>
<dbReference type="GO" id="GO:0008171">
    <property type="term" value="F:O-methyltransferase activity"/>
    <property type="evidence" value="ECO:0007669"/>
    <property type="project" value="InterPro"/>
</dbReference>
<dbReference type="InterPro" id="IPR012967">
    <property type="entry name" value="COMT_dimerisation"/>
</dbReference>
<dbReference type="InterPro" id="IPR036390">
    <property type="entry name" value="WH_DNA-bd_sf"/>
</dbReference>
<evidence type="ECO:0000313" key="9">
    <source>
        <dbReference type="Proteomes" id="UP000195402"/>
    </source>
</evidence>
<reference evidence="8 9" key="1">
    <citation type="journal article" date="2017" name="Mol. Plant">
        <title>The Genome of Medicinal Plant Macleaya cordata Provides New Insights into Benzylisoquinoline Alkaloids Metabolism.</title>
        <authorList>
            <person name="Liu X."/>
            <person name="Liu Y."/>
            <person name="Huang P."/>
            <person name="Ma Y."/>
            <person name="Qing Z."/>
            <person name="Tang Q."/>
            <person name="Cao H."/>
            <person name="Cheng P."/>
            <person name="Zheng Y."/>
            <person name="Yuan Z."/>
            <person name="Zhou Y."/>
            <person name="Liu J."/>
            <person name="Tang Z."/>
            <person name="Zhuo Y."/>
            <person name="Zhang Y."/>
            <person name="Yu L."/>
            <person name="Huang J."/>
            <person name="Yang P."/>
            <person name="Peng Q."/>
            <person name="Zhang J."/>
            <person name="Jiang W."/>
            <person name="Zhang Z."/>
            <person name="Lin K."/>
            <person name="Ro D.K."/>
            <person name="Chen X."/>
            <person name="Xiong X."/>
            <person name="Shang Y."/>
            <person name="Huang S."/>
            <person name="Zeng J."/>
        </authorList>
    </citation>
    <scope>NUCLEOTIDE SEQUENCE [LARGE SCALE GENOMIC DNA]</scope>
    <source>
        <strain evidence="9">cv. BLH2017</strain>
        <tissue evidence="8">Root</tissue>
    </source>
</reference>
<dbReference type="PIRSF" id="PIRSF005739">
    <property type="entry name" value="O-mtase"/>
    <property type="match status" value="1"/>
</dbReference>
<dbReference type="EMBL" id="MVGT01001698">
    <property type="protein sequence ID" value="OVA11360.1"/>
    <property type="molecule type" value="Genomic_DNA"/>
</dbReference>
<evidence type="ECO:0000256" key="1">
    <source>
        <dbReference type="ARBA" id="ARBA00022589"/>
    </source>
</evidence>
<dbReference type="SUPFAM" id="SSF53335">
    <property type="entry name" value="S-adenosyl-L-methionine-dependent methyltransferases"/>
    <property type="match status" value="1"/>
</dbReference>
<keyword evidence="4" id="KW-0949">S-adenosyl-L-methionine</keyword>
<dbReference type="PANTHER" id="PTHR11746">
    <property type="entry name" value="O-METHYLTRANSFERASE"/>
    <property type="match status" value="1"/>
</dbReference>
<feature type="domain" description="O-methyltransferase C-terminal" evidence="6">
    <location>
        <begin position="142"/>
        <end position="344"/>
    </location>
</feature>
<keyword evidence="3 8" id="KW-0808">Transferase</keyword>
<dbReference type="Proteomes" id="UP000195402">
    <property type="component" value="Unassembled WGS sequence"/>
</dbReference>
<protein>
    <submittedName>
        <fullName evidence="8">O-methyltransferase</fullName>
    </submittedName>
</protein>
<keyword evidence="9" id="KW-1185">Reference proteome</keyword>
<dbReference type="InterPro" id="IPR001077">
    <property type="entry name" value="COMT_C"/>
</dbReference>
<dbReference type="OrthoDB" id="1606438at2759"/>
<dbReference type="Gene3D" id="3.40.50.150">
    <property type="entry name" value="Vaccinia Virus protein VP39"/>
    <property type="match status" value="1"/>
</dbReference>
<dbReference type="InParanoid" id="A0A200QLL9"/>
<dbReference type="InterPro" id="IPR029063">
    <property type="entry name" value="SAM-dependent_MTases_sf"/>
</dbReference>
<dbReference type="Gene3D" id="1.10.10.10">
    <property type="entry name" value="Winged helix-like DNA-binding domain superfamily/Winged helix DNA-binding domain"/>
    <property type="match status" value="1"/>
</dbReference>
<dbReference type="GO" id="GO:0009820">
    <property type="term" value="P:alkaloid metabolic process"/>
    <property type="evidence" value="ECO:0007669"/>
    <property type="project" value="UniProtKB-KW"/>
</dbReference>
<gene>
    <name evidence="8" type="ORF">BVC80_9005g36</name>
</gene>
<dbReference type="Pfam" id="PF00891">
    <property type="entry name" value="Methyltransf_2"/>
    <property type="match status" value="1"/>
</dbReference>
<dbReference type="Pfam" id="PF08100">
    <property type="entry name" value="Dimerisation"/>
    <property type="match status" value="1"/>
</dbReference>
<evidence type="ECO:0000256" key="2">
    <source>
        <dbReference type="ARBA" id="ARBA00022603"/>
    </source>
</evidence>
<dbReference type="GO" id="GO:0032259">
    <property type="term" value="P:methylation"/>
    <property type="evidence" value="ECO:0007669"/>
    <property type="project" value="UniProtKB-KW"/>
</dbReference>
<dbReference type="GO" id="GO:0046983">
    <property type="term" value="F:protein dimerization activity"/>
    <property type="evidence" value="ECO:0007669"/>
    <property type="project" value="InterPro"/>
</dbReference>
<dbReference type="SUPFAM" id="SSF46785">
    <property type="entry name" value="Winged helix' DNA-binding domain"/>
    <property type="match status" value="1"/>
</dbReference>
<evidence type="ECO:0000256" key="5">
    <source>
        <dbReference type="PIRSR" id="PIRSR005739-1"/>
    </source>
</evidence>
<evidence type="ECO:0000313" key="8">
    <source>
        <dbReference type="EMBL" id="OVA11360.1"/>
    </source>
</evidence>
<sequence length="362" mass="40174">MEIQLGDQEQEMKWQGQVWNHICGSVDTAVLKCSIELGIFDIIHNSGKPMITLSELSTSPSLVSVKTENLYRLLRYLAHMNLITINSVEGNETFSLTNIAKLLLRNQEKSLVDWALGIGDEILMAVWHELSSSCSTPADGPTACQKVHSMGCYDLTEKNPKLNQVINNAMASDTRLVMPAFVQGCHEVLNGISSLVDIGGGIGTAMSYVVKAFPHIKCTAFDLPHVVATAPQYPGVDLVGGNMFEFIPPADAVLLKFMLHNWEDEECVKLLKRCKEAIPGDRGKVIIIEIVLDQDEDENDDDDDNYELIRARLSLDLDMMLSSGGRERTKDEWRVLLIEMAGFSRHEIIPICAIQSVIVAYP</sequence>
<dbReference type="InterPro" id="IPR036388">
    <property type="entry name" value="WH-like_DNA-bd_sf"/>
</dbReference>
<feature type="active site" description="Proton acceptor" evidence="5">
    <location>
        <position position="260"/>
    </location>
</feature>
<accession>A0A200QLL9</accession>